<dbReference type="AlphaFoldDB" id="A0A5B7H8N7"/>
<evidence type="ECO:0000313" key="1">
    <source>
        <dbReference type="EMBL" id="MPC67452.1"/>
    </source>
</evidence>
<sequence>MDIKINRTTQRRPFSAHIGEQHYYNSAQHGVMLLDDPDHLSISSCGEMMVGRHSETNQHYTLRRRERHTATM</sequence>
<protein>
    <submittedName>
        <fullName evidence="1">Uncharacterized protein</fullName>
    </submittedName>
</protein>
<gene>
    <name evidence="1" type="ORF">E2C01_061628</name>
</gene>
<dbReference type="Proteomes" id="UP000324222">
    <property type="component" value="Unassembled WGS sequence"/>
</dbReference>
<reference evidence="1 2" key="1">
    <citation type="submission" date="2019-05" db="EMBL/GenBank/DDBJ databases">
        <title>Another draft genome of Portunus trituberculatus and its Hox gene families provides insights of decapod evolution.</title>
        <authorList>
            <person name="Jeong J.-H."/>
            <person name="Song I."/>
            <person name="Kim S."/>
            <person name="Choi T."/>
            <person name="Kim D."/>
            <person name="Ryu S."/>
            <person name="Kim W."/>
        </authorList>
    </citation>
    <scope>NUCLEOTIDE SEQUENCE [LARGE SCALE GENOMIC DNA]</scope>
    <source>
        <tissue evidence="1">Muscle</tissue>
    </source>
</reference>
<dbReference type="EMBL" id="VSRR010026267">
    <property type="protein sequence ID" value="MPC67452.1"/>
    <property type="molecule type" value="Genomic_DNA"/>
</dbReference>
<proteinExistence type="predicted"/>
<name>A0A5B7H8N7_PORTR</name>
<evidence type="ECO:0000313" key="2">
    <source>
        <dbReference type="Proteomes" id="UP000324222"/>
    </source>
</evidence>
<comment type="caution">
    <text evidence="1">The sequence shown here is derived from an EMBL/GenBank/DDBJ whole genome shotgun (WGS) entry which is preliminary data.</text>
</comment>
<accession>A0A5B7H8N7</accession>
<organism evidence="1 2">
    <name type="scientific">Portunus trituberculatus</name>
    <name type="common">Swimming crab</name>
    <name type="synonym">Neptunus trituberculatus</name>
    <dbReference type="NCBI Taxonomy" id="210409"/>
    <lineage>
        <taxon>Eukaryota</taxon>
        <taxon>Metazoa</taxon>
        <taxon>Ecdysozoa</taxon>
        <taxon>Arthropoda</taxon>
        <taxon>Crustacea</taxon>
        <taxon>Multicrustacea</taxon>
        <taxon>Malacostraca</taxon>
        <taxon>Eumalacostraca</taxon>
        <taxon>Eucarida</taxon>
        <taxon>Decapoda</taxon>
        <taxon>Pleocyemata</taxon>
        <taxon>Brachyura</taxon>
        <taxon>Eubrachyura</taxon>
        <taxon>Portunoidea</taxon>
        <taxon>Portunidae</taxon>
        <taxon>Portuninae</taxon>
        <taxon>Portunus</taxon>
    </lineage>
</organism>
<keyword evidence="2" id="KW-1185">Reference proteome</keyword>